<dbReference type="EMBL" id="GL452991">
    <property type="protein sequence ID" value="EFN76537.1"/>
    <property type="molecule type" value="Genomic_DNA"/>
</dbReference>
<dbReference type="Pfam" id="PF22750">
    <property type="entry name" value="Sol_i_2"/>
    <property type="match status" value="1"/>
</dbReference>
<gene>
    <name evidence="2" type="ORF">EAI_02723</name>
</gene>
<dbReference type="InParanoid" id="E2C695"/>
<accession>E2C695</accession>
<dbReference type="OrthoDB" id="6595846at2759"/>
<protein>
    <recommendedName>
        <fullName evidence="1">Ant venom allergen Sol i 2/4 domain-containing protein</fullName>
    </recommendedName>
</protein>
<feature type="domain" description="Ant venom allergen Sol i 2/4" evidence="1">
    <location>
        <begin position="3"/>
        <end position="35"/>
    </location>
</feature>
<evidence type="ECO:0000313" key="2">
    <source>
        <dbReference type="EMBL" id="EFN76537.1"/>
    </source>
</evidence>
<dbReference type="Proteomes" id="UP000008237">
    <property type="component" value="Unassembled WGS sequence"/>
</dbReference>
<evidence type="ECO:0000313" key="3">
    <source>
        <dbReference type="Proteomes" id="UP000008237"/>
    </source>
</evidence>
<dbReference type="InterPro" id="IPR055216">
    <property type="entry name" value="Sol_i_2/4"/>
</dbReference>
<keyword evidence="3" id="KW-1185">Reference proteome</keyword>
<evidence type="ECO:0000259" key="1">
    <source>
        <dbReference type="Pfam" id="PF22750"/>
    </source>
</evidence>
<proteinExistence type="predicted"/>
<dbReference type="AlphaFoldDB" id="E2C695"/>
<sequence>MGQALTMYNNCYDRVIREGGTDEKQKMKIITCIVLVMPFIETDASDIEHTIP</sequence>
<reference evidence="2 3" key="1">
    <citation type="journal article" date="2010" name="Science">
        <title>Genomic comparison of the ants Camponotus floridanus and Harpegnathos saltator.</title>
        <authorList>
            <person name="Bonasio R."/>
            <person name="Zhang G."/>
            <person name="Ye C."/>
            <person name="Mutti N.S."/>
            <person name="Fang X."/>
            <person name="Qin N."/>
            <person name="Donahue G."/>
            <person name="Yang P."/>
            <person name="Li Q."/>
            <person name="Li C."/>
            <person name="Zhang P."/>
            <person name="Huang Z."/>
            <person name="Berger S.L."/>
            <person name="Reinberg D."/>
            <person name="Wang J."/>
            <person name="Liebig J."/>
        </authorList>
    </citation>
    <scope>NUCLEOTIDE SEQUENCE [LARGE SCALE GENOMIC DNA]</scope>
    <source>
        <strain evidence="2 3">R22 G/1</strain>
    </source>
</reference>
<organism evidence="3">
    <name type="scientific">Harpegnathos saltator</name>
    <name type="common">Jerdon's jumping ant</name>
    <dbReference type="NCBI Taxonomy" id="610380"/>
    <lineage>
        <taxon>Eukaryota</taxon>
        <taxon>Metazoa</taxon>
        <taxon>Ecdysozoa</taxon>
        <taxon>Arthropoda</taxon>
        <taxon>Hexapoda</taxon>
        <taxon>Insecta</taxon>
        <taxon>Pterygota</taxon>
        <taxon>Neoptera</taxon>
        <taxon>Endopterygota</taxon>
        <taxon>Hymenoptera</taxon>
        <taxon>Apocrita</taxon>
        <taxon>Aculeata</taxon>
        <taxon>Formicoidea</taxon>
        <taxon>Formicidae</taxon>
        <taxon>Ponerinae</taxon>
        <taxon>Ponerini</taxon>
        <taxon>Harpegnathos</taxon>
    </lineage>
</organism>
<name>E2C695_HARSA</name>